<gene>
    <name evidence="1" type="ORF">DVR12_08580</name>
</gene>
<dbReference type="RefSeq" id="WP_116975255.1">
    <property type="nucleotide sequence ID" value="NZ_QPMM01000003.1"/>
</dbReference>
<proteinExistence type="predicted"/>
<accession>A0A3E1YCF1</accession>
<dbReference type="AlphaFoldDB" id="A0A3E1YCF1"/>
<comment type="caution">
    <text evidence="1">The sequence shown here is derived from an EMBL/GenBank/DDBJ whole genome shotgun (WGS) entry which is preliminary data.</text>
</comment>
<evidence type="ECO:0000313" key="1">
    <source>
        <dbReference type="EMBL" id="RFS23929.1"/>
    </source>
</evidence>
<organism evidence="1 2">
    <name type="scientific">Chitinophaga silvatica</name>
    <dbReference type="NCBI Taxonomy" id="2282649"/>
    <lineage>
        <taxon>Bacteria</taxon>
        <taxon>Pseudomonadati</taxon>
        <taxon>Bacteroidota</taxon>
        <taxon>Chitinophagia</taxon>
        <taxon>Chitinophagales</taxon>
        <taxon>Chitinophagaceae</taxon>
        <taxon>Chitinophaga</taxon>
    </lineage>
</organism>
<keyword evidence="2" id="KW-1185">Reference proteome</keyword>
<evidence type="ECO:0000313" key="2">
    <source>
        <dbReference type="Proteomes" id="UP000260644"/>
    </source>
</evidence>
<dbReference type="Proteomes" id="UP000260644">
    <property type="component" value="Unassembled WGS sequence"/>
</dbReference>
<sequence>MKQQNSINELIQGINNLLSKSSGRFTTDEISLLQQIVDELKRLQGLSREKQGIQIVGIIINLMRLFVSDGDSLMNMIRDWFDK</sequence>
<dbReference type="EMBL" id="QPMM01000003">
    <property type="protein sequence ID" value="RFS23929.1"/>
    <property type="molecule type" value="Genomic_DNA"/>
</dbReference>
<name>A0A3E1YCF1_9BACT</name>
<reference evidence="1 2" key="1">
    <citation type="submission" date="2018-07" db="EMBL/GenBank/DDBJ databases">
        <title>Chitinophaga K2CV101002-2 sp. nov., isolated from a monsoon evergreen broad-leaved forest soil.</title>
        <authorList>
            <person name="Lv Y."/>
        </authorList>
    </citation>
    <scope>NUCLEOTIDE SEQUENCE [LARGE SCALE GENOMIC DNA]</scope>
    <source>
        <strain evidence="1 2">GDMCC 1.1288</strain>
    </source>
</reference>
<protein>
    <submittedName>
        <fullName evidence="1">Uncharacterized protein</fullName>
    </submittedName>
</protein>